<protein>
    <recommendedName>
        <fullName evidence="5">SUR7/PalI family-domain-containing protein</fullName>
    </recommendedName>
</protein>
<name>A0A1Y2BKU8_9TREE</name>
<dbReference type="EMBL" id="MCFC01000001">
    <property type="protein sequence ID" value="ORY35399.1"/>
    <property type="molecule type" value="Genomic_DNA"/>
</dbReference>
<proteinExistence type="predicted"/>
<organism evidence="3 4">
    <name type="scientific">Naematelia encephala</name>
    <dbReference type="NCBI Taxonomy" id="71784"/>
    <lineage>
        <taxon>Eukaryota</taxon>
        <taxon>Fungi</taxon>
        <taxon>Dikarya</taxon>
        <taxon>Basidiomycota</taxon>
        <taxon>Agaricomycotina</taxon>
        <taxon>Tremellomycetes</taxon>
        <taxon>Tremellales</taxon>
        <taxon>Naemateliaceae</taxon>
        <taxon>Naematelia</taxon>
    </lineage>
</organism>
<keyword evidence="2" id="KW-0472">Membrane</keyword>
<evidence type="ECO:0000313" key="3">
    <source>
        <dbReference type="EMBL" id="ORY35399.1"/>
    </source>
</evidence>
<evidence type="ECO:0000256" key="1">
    <source>
        <dbReference type="SAM" id="MobiDB-lite"/>
    </source>
</evidence>
<evidence type="ECO:0008006" key="5">
    <source>
        <dbReference type="Google" id="ProtNLM"/>
    </source>
</evidence>
<feature type="transmembrane region" description="Helical" evidence="2">
    <location>
        <begin position="222"/>
        <end position="243"/>
    </location>
</feature>
<reference evidence="3 4" key="1">
    <citation type="submission" date="2016-07" db="EMBL/GenBank/DDBJ databases">
        <title>Pervasive Adenine N6-methylation of Active Genes in Fungi.</title>
        <authorList>
            <consortium name="DOE Joint Genome Institute"/>
            <person name="Mondo S.J."/>
            <person name="Dannebaum R.O."/>
            <person name="Kuo R.C."/>
            <person name="Labutti K."/>
            <person name="Haridas S."/>
            <person name="Kuo A."/>
            <person name="Salamov A."/>
            <person name="Ahrendt S.R."/>
            <person name="Lipzen A."/>
            <person name="Sullivan W."/>
            <person name="Andreopoulos W.B."/>
            <person name="Clum A."/>
            <person name="Lindquist E."/>
            <person name="Daum C."/>
            <person name="Ramamoorthy G.K."/>
            <person name="Gryganskyi A."/>
            <person name="Culley D."/>
            <person name="Magnuson J.K."/>
            <person name="James T.Y."/>
            <person name="O'Malley M.A."/>
            <person name="Stajich J.E."/>
            <person name="Spatafora J.W."/>
            <person name="Visel A."/>
            <person name="Grigoriev I.V."/>
        </authorList>
    </citation>
    <scope>NUCLEOTIDE SEQUENCE [LARGE SCALE GENOMIC DNA]</scope>
    <source>
        <strain evidence="3 4">68-887.2</strain>
    </source>
</reference>
<feature type="compositionally biased region" description="Basic residues" evidence="1">
    <location>
        <begin position="256"/>
        <end position="265"/>
    </location>
</feature>
<comment type="caution">
    <text evidence="3">The sequence shown here is derived from an EMBL/GenBank/DDBJ whole genome shotgun (WGS) entry which is preliminary data.</text>
</comment>
<sequence>MPIKIAEENGNQQVVRRYKHTMRKSPYLVSLLLLLAATTLTLLNIYIADLIHVIVKSPGPLEFETKYGLYRRCTRKSPIPNSLFLMPSHPLPSSDVLYTMPELGTIDNEGDGWQCQEFPTRSECAEFGEKFCVLWSTAGYSAQLSLVPCLVSLVSLLFIFLHRGQKTARARARRQQWKLVSVTMLIHCLLQILSIALILHVFRTDGRFEARGSHLDKSFDFGVASAIISGAVALMLTFTGMAARAGKPWAAGTSAKKARRHRRTRSGQVVPVPEGTAIPPEQIVTVGEVRAAAVVESPDERTSLLAGQERVVAGGGDVRATDENV</sequence>
<evidence type="ECO:0000256" key="2">
    <source>
        <dbReference type="SAM" id="Phobius"/>
    </source>
</evidence>
<keyword evidence="2" id="KW-1133">Transmembrane helix</keyword>
<feature type="transmembrane region" description="Helical" evidence="2">
    <location>
        <begin position="26"/>
        <end position="47"/>
    </location>
</feature>
<dbReference type="InParanoid" id="A0A1Y2BKU8"/>
<dbReference type="OrthoDB" id="61370at2759"/>
<feature type="region of interest" description="Disordered" evidence="1">
    <location>
        <begin position="249"/>
        <end position="274"/>
    </location>
</feature>
<accession>A0A1Y2BKU8</accession>
<evidence type="ECO:0000313" key="4">
    <source>
        <dbReference type="Proteomes" id="UP000193986"/>
    </source>
</evidence>
<keyword evidence="2" id="KW-0812">Transmembrane</keyword>
<gene>
    <name evidence="3" type="ORF">BCR39DRAFT_509279</name>
</gene>
<dbReference type="AlphaFoldDB" id="A0A1Y2BKU8"/>
<feature type="transmembrane region" description="Helical" evidence="2">
    <location>
        <begin position="182"/>
        <end position="202"/>
    </location>
</feature>
<dbReference type="Proteomes" id="UP000193986">
    <property type="component" value="Unassembled WGS sequence"/>
</dbReference>
<feature type="transmembrane region" description="Helical" evidence="2">
    <location>
        <begin position="140"/>
        <end position="161"/>
    </location>
</feature>
<keyword evidence="4" id="KW-1185">Reference proteome</keyword>